<organism evidence="1 2">
    <name type="scientific">Dibothriocephalus latus</name>
    <name type="common">Fish tapeworm</name>
    <name type="synonym">Diphyllobothrium latum</name>
    <dbReference type="NCBI Taxonomy" id="60516"/>
    <lineage>
        <taxon>Eukaryota</taxon>
        <taxon>Metazoa</taxon>
        <taxon>Spiralia</taxon>
        <taxon>Lophotrochozoa</taxon>
        <taxon>Platyhelminthes</taxon>
        <taxon>Cestoda</taxon>
        <taxon>Eucestoda</taxon>
        <taxon>Diphyllobothriidea</taxon>
        <taxon>Diphyllobothriidae</taxon>
        <taxon>Dibothriocephalus</taxon>
    </lineage>
</organism>
<evidence type="ECO:0000313" key="1">
    <source>
        <dbReference type="EMBL" id="VDN45560.1"/>
    </source>
</evidence>
<reference evidence="1 2" key="1">
    <citation type="submission" date="2018-11" db="EMBL/GenBank/DDBJ databases">
        <authorList>
            <consortium name="Pathogen Informatics"/>
        </authorList>
    </citation>
    <scope>NUCLEOTIDE SEQUENCE [LARGE SCALE GENOMIC DNA]</scope>
</reference>
<sequence length="39" mass="3809">MRAWATASDCPPCSISPNSLLSALASSSSSSSQHAAGTA</sequence>
<evidence type="ECO:0000313" key="2">
    <source>
        <dbReference type="Proteomes" id="UP000281553"/>
    </source>
</evidence>
<name>A0A3P7NWC6_DIBLA</name>
<gene>
    <name evidence="1" type="ORF">DILT_LOCUS19639</name>
</gene>
<accession>A0A3P7NWC6</accession>
<dbReference type="EMBL" id="UYRU01117415">
    <property type="protein sequence ID" value="VDN45560.1"/>
    <property type="molecule type" value="Genomic_DNA"/>
</dbReference>
<feature type="non-terminal residue" evidence="1">
    <location>
        <position position="39"/>
    </location>
</feature>
<proteinExistence type="predicted"/>
<dbReference type="AlphaFoldDB" id="A0A3P7NWC6"/>
<protein>
    <submittedName>
        <fullName evidence="1">Uncharacterized protein</fullName>
    </submittedName>
</protein>
<dbReference type="Proteomes" id="UP000281553">
    <property type="component" value="Unassembled WGS sequence"/>
</dbReference>
<keyword evidence="2" id="KW-1185">Reference proteome</keyword>